<name>A0A1N6M8E9_9VIBR</name>
<evidence type="ECO:0000313" key="1">
    <source>
        <dbReference type="EMBL" id="SIO95715.1"/>
    </source>
</evidence>
<dbReference type="RefSeq" id="WP_074374199.1">
    <property type="nucleotide sequence ID" value="NZ_AP024907.1"/>
</dbReference>
<sequence length="91" mass="10467">MQFLKKLFASHADNHADHQVTESQAAALHQEILQLEERYAAEPDDIALRQTLLVKYTQAASVYSQVPSYKDSVNDLFNKMNELRNTARKNF</sequence>
<gene>
    <name evidence="1" type="ORF">VSP9026_03467</name>
</gene>
<protein>
    <submittedName>
        <fullName evidence="1">Uncharacterized protein</fullName>
    </submittedName>
</protein>
<organism evidence="1 2">
    <name type="scientific">Vibrio spartinae</name>
    <dbReference type="NCBI Taxonomy" id="1918945"/>
    <lineage>
        <taxon>Bacteria</taxon>
        <taxon>Pseudomonadati</taxon>
        <taxon>Pseudomonadota</taxon>
        <taxon>Gammaproteobacteria</taxon>
        <taxon>Vibrionales</taxon>
        <taxon>Vibrionaceae</taxon>
        <taxon>Vibrio</taxon>
    </lineage>
</organism>
<dbReference type="EMBL" id="FSSB01000021">
    <property type="protein sequence ID" value="SIO95715.1"/>
    <property type="molecule type" value="Genomic_DNA"/>
</dbReference>
<accession>A0A1N6M8E9</accession>
<dbReference type="AlphaFoldDB" id="A0A1N6M8E9"/>
<dbReference type="Proteomes" id="UP000184774">
    <property type="component" value="Unassembled WGS sequence"/>
</dbReference>
<dbReference type="OrthoDB" id="5878415at2"/>
<proteinExistence type="predicted"/>
<reference evidence="1 2" key="1">
    <citation type="submission" date="2016-12" db="EMBL/GenBank/DDBJ databases">
        <authorList>
            <person name="Song W.-J."/>
            <person name="Kurnit D.M."/>
        </authorList>
    </citation>
    <scope>NUCLEOTIDE SEQUENCE [LARGE SCALE GENOMIC DNA]</scope>
    <source>
        <strain evidence="1 2">CECT 9026</strain>
    </source>
</reference>
<evidence type="ECO:0000313" key="2">
    <source>
        <dbReference type="Proteomes" id="UP000184774"/>
    </source>
</evidence>